<organism evidence="3 4">
    <name type="scientific">Shigella dysenteriae</name>
    <dbReference type="NCBI Taxonomy" id="622"/>
    <lineage>
        <taxon>Bacteria</taxon>
        <taxon>Pseudomonadati</taxon>
        <taxon>Pseudomonadota</taxon>
        <taxon>Gammaproteobacteria</taxon>
        <taxon>Enterobacterales</taxon>
        <taxon>Enterobacteriaceae</taxon>
        <taxon>Shigella</taxon>
    </lineage>
</organism>
<gene>
    <name evidence="3" type="ORF">RH555_004145</name>
</gene>
<evidence type="ECO:0000256" key="1">
    <source>
        <dbReference type="SAM" id="MobiDB-lite"/>
    </source>
</evidence>
<keyword evidence="2" id="KW-0732">Signal</keyword>
<feature type="signal peptide" evidence="2">
    <location>
        <begin position="1"/>
        <end position="21"/>
    </location>
</feature>
<comment type="caution">
    <text evidence="3">The sequence shown here is derived from an EMBL/GenBank/DDBJ whole genome shotgun (WGS) entry which is preliminary data.</text>
</comment>
<dbReference type="Proteomes" id="UP001257645">
    <property type="component" value="Unassembled WGS sequence"/>
</dbReference>
<dbReference type="AlphaFoldDB" id="A0AAN3ZJ90"/>
<evidence type="ECO:0000313" key="3">
    <source>
        <dbReference type="EMBL" id="ELB7040872.1"/>
    </source>
</evidence>
<feature type="region of interest" description="Disordered" evidence="1">
    <location>
        <begin position="29"/>
        <end position="53"/>
    </location>
</feature>
<feature type="chain" id="PRO_5042959235" evidence="2">
    <location>
        <begin position="22"/>
        <end position="53"/>
    </location>
</feature>
<evidence type="ECO:0000256" key="2">
    <source>
        <dbReference type="SAM" id="SignalP"/>
    </source>
</evidence>
<name>A0AAN3ZJ90_SHIDY</name>
<dbReference type="EMBL" id="ABMCAI010000076">
    <property type="protein sequence ID" value="ELB7040872.1"/>
    <property type="molecule type" value="Genomic_DNA"/>
</dbReference>
<accession>A0AAN3ZJ90</accession>
<feature type="non-terminal residue" evidence="3">
    <location>
        <position position="53"/>
    </location>
</feature>
<sequence>MQRKTLLSACIALALSGQGWAADITEVETTTGEKKNTNVTCPADPGKLSPEEL</sequence>
<protein>
    <submittedName>
        <fullName evidence="3">Uncharacterized protein</fullName>
    </submittedName>
</protein>
<reference evidence="3" key="1">
    <citation type="submission" date="2023-06" db="EMBL/GenBank/DDBJ databases">
        <authorList>
            <consortium name="PulseNet: The National Subtyping Network for Foodborne Disease Surveillance"/>
        </authorList>
    </citation>
    <scope>NUCLEOTIDE SEQUENCE</scope>
    <source>
        <strain evidence="3">PNUSAE150395</strain>
    </source>
</reference>
<evidence type="ECO:0000313" key="4">
    <source>
        <dbReference type="Proteomes" id="UP001257645"/>
    </source>
</evidence>
<proteinExistence type="predicted"/>